<dbReference type="PANTHER" id="PTHR14187:SF5">
    <property type="entry name" value="HEAT SHOCK 70 KDA PROTEIN 12A"/>
    <property type="match status" value="1"/>
</dbReference>
<dbReference type="AlphaFoldDB" id="A0A0C3S1P7"/>
<protein>
    <submittedName>
        <fullName evidence="1">Uncharacterized protein</fullName>
    </submittedName>
</protein>
<keyword evidence="2" id="KW-1185">Reference proteome</keyword>
<organism evidence="1 2">
    <name type="scientific">Phlebiopsis gigantea (strain 11061_1 CR5-6)</name>
    <name type="common">White-rot fungus</name>
    <name type="synonym">Peniophora gigantea</name>
    <dbReference type="NCBI Taxonomy" id="745531"/>
    <lineage>
        <taxon>Eukaryota</taxon>
        <taxon>Fungi</taxon>
        <taxon>Dikarya</taxon>
        <taxon>Basidiomycota</taxon>
        <taxon>Agaricomycotina</taxon>
        <taxon>Agaricomycetes</taxon>
        <taxon>Polyporales</taxon>
        <taxon>Phanerochaetaceae</taxon>
        <taxon>Phlebiopsis</taxon>
    </lineage>
</organism>
<name>A0A0C3S1P7_PHLG1</name>
<dbReference type="CDD" id="cd10170">
    <property type="entry name" value="ASKHA_NBD_HSP70"/>
    <property type="match status" value="1"/>
</dbReference>
<dbReference type="PANTHER" id="PTHR14187">
    <property type="entry name" value="ALPHA KINASE/ELONGATION FACTOR 2 KINASE"/>
    <property type="match status" value="1"/>
</dbReference>
<dbReference type="SUPFAM" id="SSF53067">
    <property type="entry name" value="Actin-like ATPase domain"/>
    <property type="match status" value="2"/>
</dbReference>
<evidence type="ECO:0000313" key="2">
    <source>
        <dbReference type="Proteomes" id="UP000053257"/>
    </source>
</evidence>
<dbReference type="Gene3D" id="3.90.640.10">
    <property type="entry name" value="Actin, Chain A, domain 4"/>
    <property type="match status" value="1"/>
</dbReference>
<dbReference type="EMBL" id="KN840626">
    <property type="protein sequence ID" value="KIP03242.1"/>
    <property type="molecule type" value="Genomic_DNA"/>
</dbReference>
<dbReference type="STRING" id="745531.A0A0C3S1P7"/>
<dbReference type="Proteomes" id="UP000053257">
    <property type="component" value="Unassembled WGS sequence"/>
</dbReference>
<proteinExistence type="predicted"/>
<evidence type="ECO:0000313" key="1">
    <source>
        <dbReference type="EMBL" id="KIP03242.1"/>
    </source>
</evidence>
<accession>A0A0C3S1P7</accession>
<dbReference type="InterPro" id="IPR043129">
    <property type="entry name" value="ATPase_NBD"/>
</dbReference>
<reference evidence="1 2" key="1">
    <citation type="journal article" date="2014" name="PLoS Genet.">
        <title>Analysis of the Phlebiopsis gigantea genome, transcriptome and secretome provides insight into its pioneer colonization strategies of wood.</title>
        <authorList>
            <person name="Hori C."/>
            <person name="Ishida T."/>
            <person name="Igarashi K."/>
            <person name="Samejima M."/>
            <person name="Suzuki H."/>
            <person name="Master E."/>
            <person name="Ferreira P."/>
            <person name="Ruiz-Duenas F.J."/>
            <person name="Held B."/>
            <person name="Canessa P."/>
            <person name="Larrondo L.F."/>
            <person name="Schmoll M."/>
            <person name="Druzhinina I.S."/>
            <person name="Kubicek C.P."/>
            <person name="Gaskell J.A."/>
            <person name="Kersten P."/>
            <person name="St John F."/>
            <person name="Glasner J."/>
            <person name="Sabat G."/>
            <person name="Splinter BonDurant S."/>
            <person name="Syed K."/>
            <person name="Yadav J."/>
            <person name="Mgbeahuruike A.C."/>
            <person name="Kovalchuk A."/>
            <person name="Asiegbu F.O."/>
            <person name="Lackner G."/>
            <person name="Hoffmeister D."/>
            <person name="Rencoret J."/>
            <person name="Gutierrez A."/>
            <person name="Sun H."/>
            <person name="Lindquist E."/>
            <person name="Barry K."/>
            <person name="Riley R."/>
            <person name="Grigoriev I.V."/>
            <person name="Henrissat B."/>
            <person name="Kues U."/>
            <person name="Berka R.M."/>
            <person name="Martinez A.T."/>
            <person name="Covert S.F."/>
            <person name="Blanchette R.A."/>
            <person name="Cullen D."/>
        </authorList>
    </citation>
    <scope>NUCLEOTIDE SEQUENCE [LARGE SCALE GENOMIC DNA]</scope>
    <source>
        <strain evidence="1 2">11061_1 CR5-6</strain>
    </source>
</reference>
<dbReference type="Gene3D" id="3.30.420.40">
    <property type="match status" value="2"/>
</dbReference>
<dbReference type="HOGENOM" id="CLU_009958_4_2_1"/>
<dbReference type="OrthoDB" id="2963168at2759"/>
<sequence>MRPQHKAYAGMTRSLVVAIDVGTTYSGISYAVLDPGQVPRIQSVSRYPGRSTTDFKVPSIVYYSEDGAVRAIGAETLEPGFELKVQDESLTRVEWFKLHLCPSSLQSGDLAEADLQPLPFGKKAGDVFADMLRYLYACVHRFITETHGNGTSLWASVQSRISFVLSHPNGWEGPQQAKLRQAAVRAGLVPNDAAGHARIHFVTEGEASLHFCVNSGLAADYIQDGSRVMIVDAGGGTVDLSSYKFVSTNPLTVEEIAAPGCILQGSTRVNARALTYLKSKLHNSSFGNDEDIGEMMLKFEESTKPTFKDDSEQTFIKFGGWRNQDASVNIRNGQLTLEGEDVAQFFQPSLMGIVAAIRKQRLAATESVNVAFLVGGFAASPWLFSHLQDVLSTMDIDLSRPDGHTNKAVAEGAVSFFLSSFVTSRIAKYTYGVTCSRSLDWADPECVARSHTAHPRPSGRLYIPDGFHSYIEKGSKIRDNEEINHNFYREAMYPTSLNCIETSITCYRGDLKSLRWKDEDPMNFASLCTIRADTSGTKPERKEGSSGSYYTQHYDIVILCGLTELKAQIRWCENGVEKYGEAQVIYDDDDDAELIF</sequence>
<gene>
    <name evidence="1" type="ORF">PHLGIDRAFT_130274</name>
</gene>